<reference evidence="2 3" key="1">
    <citation type="submission" date="2021-08" db="EMBL/GenBank/DDBJ databases">
        <title>Helicobacter spp. isolated from feces of Anatolian Ground Squirrel (Spermophilus xanthoprymnus) in Turkey.</title>
        <authorList>
            <person name="Aydin F."/>
            <person name="Abay S."/>
            <person name="Kayman T."/>
            <person name="Karakaya E."/>
            <person name="Saticioglu I.B."/>
        </authorList>
    </citation>
    <scope>NUCLEOTIDE SEQUENCE [LARGE SCALE GENOMIC DNA]</scope>
    <source>
        <strain evidence="2 3">Faydin-H70</strain>
    </source>
</reference>
<keyword evidence="1" id="KW-0812">Transmembrane</keyword>
<keyword evidence="1" id="KW-0472">Membrane</keyword>
<evidence type="ECO:0000313" key="2">
    <source>
        <dbReference type="EMBL" id="MBX7490888.1"/>
    </source>
</evidence>
<organism evidence="2 3">
    <name type="scientific">Helicobacter turcicus</name>
    <dbReference type="NCBI Taxonomy" id="2867412"/>
    <lineage>
        <taxon>Bacteria</taxon>
        <taxon>Pseudomonadati</taxon>
        <taxon>Campylobacterota</taxon>
        <taxon>Epsilonproteobacteria</taxon>
        <taxon>Campylobacterales</taxon>
        <taxon>Helicobacteraceae</taxon>
        <taxon>Helicobacter</taxon>
    </lineage>
</organism>
<evidence type="ECO:0000256" key="1">
    <source>
        <dbReference type="SAM" id="Phobius"/>
    </source>
</evidence>
<name>A0ABS7JNB7_9HELI</name>
<keyword evidence="1" id="KW-1133">Transmembrane helix</keyword>
<sequence length="162" mass="19171">MKKCCPKLPIAFFIAFMVGAFVYYQYSFTSTIKINFTQDSFYTYTKEGVSLFMPESQRYNVCIYNSFLKEQEAFLQKQLQNGIPLLAIDFYQQGQNIFKEKNFKLVRISSSLMLKLIHGFNIRALPQCFIMKQDAKNPMEYTHLKDFGFYKVINFKTENKEK</sequence>
<accession>A0ABS7JNB7</accession>
<proteinExistence type="predicted"/>
<feature type="transmembrane region" description="Helical" evidence="1">
    <location>
        <begin position="7"/>
        <end position="26"/>
    </location>
</feature>
<comment type="caution">
    <text evidence="2">The sequence shown here is derived from an EMBL/GenBank/DDBJ whole genome shotgun (WGS) entry which is preliminary data.</text>
</comment>
<evidence type="ECO:0008006" key="4">
    <source>
        <dbReference type="Google" id="ProtNLM"/>
    </source>
</evidence>
<dbReference type="Proteomes" id="UP000700059">
    <property type="component" value="Unassembled WGS sequence"/>
</dbReference>
<keyword evidence="3" id="KW-1185">Reference proteome</keyword>
<dbReference type="RefSeq" id="WP_221532147.1">
    <property type="nucleotide sequence ID" value="NZ_JAIGYP010000006.1"/>
</dbReference>
<dbReference type="EMBL" id="JAIGYQ010000006">
    <property type="protein sequence ID" value="MBX7490888.1"/>
    <property type="molecule type" value="Genomic_DNA"/>
</dbReference>
<protein>
    <recommendedName>
        <fullName evidence="4">Periplasmic protein</fullName>
    </recommendedName>
</protein>
<gene>
    <name evidence="2" type="ORF">K4G57_05355</name>
</gene>
<evidence type="ECO:0000313" key="3">
    <source>
        <dbReference type="Proteomes" id="UP000700059"/>
    </source>
</evidence>